<evidence type="ECO:0000256" key="4">
    <source>
        <dbReference type="ARBA" id="ARBA00022842"/>
    </source>
</evidence>
<dbReference type="KEGG" id="cfl:Cfla_3056"/>
<dbReference type="Pfam" id="PF01850">
    <property type="entry name" value="PIN"/>
    <property type="match status" value="1"/>
</dbReference>
<dbReference type="eggNOG" id="COG1487">
    <property type="taxonomic scope" value="Bacteria"/>
</dbReference>
<dbReference type="Proteomes" id="UP000000849">
    <property type="component" value="Chromosome"/>
</dbReference>
<keyword evidence="2" id="KW-0479">Metal-binding</keyword>
<dbReference type="AlphaFoldDB" id="D5UL57"/>
<dbReference type="InterPro" id="IPR029060">
    <property type="entry name" value="PIN-like_dom_sf"/>
</dbReference>
<dbReference type="HOGENOM" id="CLU_1812312_0_0_11"/>
<proteinExistence type="predicted"/>
<dbReference type="STRING" id="446466.Cfla_3056"/>
<keyword evidence="1" id="KW-0540">Nuclease</keyword>
<reference evidence="6 7" key="1">
    <citation type="journal article" date="2010" name="Stand. Genomic Sci.">
        <title>Complete genome sequence of Cellulomonas flavigena type strain (134).</title>
        <authorList>
            <person name="Abt B."/>
            <person name="Foster B."/>
            <person name="Lapidus A."/>
            <person name="Clum A."/>
            <person name="Sun H."/>
            <person name="Pukall R."/>
            <person name="Lucas S."/>
            <person name="Glavina Del Rio T."/>
            <person name="Nolan M."/>
            <person name="Tice H."/>
            <person name="Cheng J.F."/>
            <person name="Pitluck S."/>
            <person name="Liolios K."/>
            <person name="Ivanova N."/>
            <person name="Mavromatis K."/>
            <person name="Ovchinnikova G."/>
            <person name="Pati A."/>
            <person name="Goodwin L."/>
            <person name="Chen A."/>
            <person name="Palaniappan K."/>
            <person name="Land M."/>
            <person name="Hauser L."/>
            <person name="Chang Y.J."/>
            <person name="Jeffries C.D."/>
            <person name="Rohde M."/>
            <person name="Goker M."/>
            <person name="Woyke T."/>
            <person name="Bristow J."/>
            <person name="Eisen J.A."/>
            <person name="Markowitz V."/>
            <person name="Hugenholtz P."/>
            <person name="Kyrpides N.C."/>
            <person name="Klenk H.P."/>
        </authorList>
    </citation>
    <scope>NUCLEOTIDE SEQUENCE [LARGE SCALE GENOMIC DNA]</scope>
    <source>
        <strain evidence="7">ATCC 482 / DSM 20109 / BCRC 11376 / JCM 18109 / NBRC 3775 / NCIMB 8073 / NRS 134</strain>
    </source>
</reference>
<dbReference type="InterPro" id="IPR002716">
    <property type="entry name" value="PIN_dom"/>
</dbReference>
<keyword evidence="4" id="KW-0460">Magnesium</keyword>
<dbReference type="RefSeq" id="WP_013118270.1">
    <property type="nucleotide sequence ID" value="NC_014151.1"/>
</dbReference>
<evidence type="ECO:0000313" key="7">
    <source>
        <dbReference type="Proteomes" id="UP000000849"/>
    </source>
</evidence>
<dbReference type="GO" id="GO:0004518">
    <property type="term" value="F:nuclease activity"/>
    <property type="evidence" value="ECO:0007669"/>
    <property type="project" value="UniProtKB-KW"/>
</dbReference>
<sequence>MSAVCFDTSVLATWVLQEPQWQVVDKLLARADVEPVMPGPVLTELVELVRRKGNASSGHEVRDTLLSFGARIEHPLDDDLLRAAALLEAAKTHPGPGGETLSLGDALVLAVTERLGVRVVTRDAYWHLLAADGCTTAQVVTF</sequence>
<evidence type="ECO:0000256" key="2">
    <source>
        <dbReference type="ARBA" id="ARBA00022723"/>
    </source>
</evidence>
<keyword evidence="3" id="KW-0378">Hydrolase</keyword>
<dbReference type="GO" id="GO:0046872">
    <property type="term" value="F:metal ion binding"/>
    <property type="evidence" value="ECO:0007669"/>
    <property type="project" value="UniProtKB-KW"/>
</dbReference>
<accession>D5UL57</accession>
<feature type="domain" description="PIN" evidence="5">
    <location>
        <begin position="4"/>
        <end position="126"/>
    </location>
</feature>
<protein>
    <submittedName>
        <fullName evidence="6">PilT protein domain protein</fullName>
    </submittedName>
</protein>
<organism evidence="6 7">
    <name type="scientific">Cellulomonas flavigena (strain ATCC 482 / DSM 20109 / BCRC 11376 / JCM 18109 / NBRC 3775 / NCIMB 8073 / NRS 134)</name>
    <dbReference type="NCBI Taxonomy" id="446466"/>
    <lineage>
        <taxon>Bacteria</taxon>
        <taxon>Bacillati</taxon>
        <taxon>Actinomycetota</taxon>
        <taxon>Actinomycetes</taxon>
        <taxon>Micrococcales</taxon>
        <taxon>Cellulomonadaceae</taxon>
        <taxon>Cellulomonas</taxon>
    </lineage>
</organism>
<dbReference type="OrthoDB" id="32665at2"/>
<dbReference type="Gene3D" id="3.40.50.1010">
    <property type="entry name" value="5'-nuclease"/>
    <property type="match status" value="1"/>
</dbReference>
<keyword evidence="7" id="KW-1185">Reference proteome</keyword>
<dbReference type="EMBL" id="CP001964">
    <property type="protein sequence ID" value="ADG75939.1"/>
    <property type="molecule type" value="Genomic_DNA"/>
</dbReference>
<gene>
    <name evidence="6" type="ordered locus">Cfla_3056</name>
</gene>
<evidence type="ECO:0000259" key="5">
    <source>
        <dbReference type="Pfam" id="PF01850"/>
    </source>
</evidence>
<dbReference type="GO" id="GO:0016787">
    <property type="term" value="F:hydrolase activity"/>
    <property type="evidence" value="ECO:0007669"/>
    <property type="project" value="UniProtKB-KW"/>
</dbReference>
<evidence type="ECO:0000256" key="1">
    <source>
        <dbReference type="ARBA" id="ARBA00022722"/>
    </source>
</evidence>
<evidence type="ECO:0000313" key="6">
    <source>
        <dbReference type="EMBL" id="ADG75939.1"/>
    </source>
</evidence>
<name>D5UL57_CELFN</name>
<evidence type="ECO:0000256" key="3">
    <source>
        <dbReference type="ARBA" id="ARBA00022801"/>
    </source>
</evidence>
<dbReference type="SUPFAM" id="SSF88723">
    <property type="entry name" value="PIN domain-like"/>
    <property type="match status" value="1"/>
</dbReference>